<dbReference type="EMBL" id="JADNRY010000099">
    <property type="protein sequence ID" value="KAF9065673.1"/>
    <property type="molecule type" value="Genomic_DNA"/>
</dbReference>
<gene>
    <name evidence="1" type="ORF">BDP27DRAFT_1331596</name>
</gene>
<evidence type="ECO:0000313" key="1">
    <source>
        <dbReference type="EMBL" id="KAF9065673.1"/>
    </source>
</evidence>
<comment type="caution">
    <text evidence="1">The sequence shown here is derived from an EMBL/GenBank/DDBJ whole genome shotgun (WGS) entry which is preliminary data.</text>
</comment>
<protein>
    <submittedName>
        <fullName evidence="1">Uncharacterized protein</fullName>
    </submittedName>
</protein>
<dbReference type="AlphaFoldDB" id="A0A9P5U5D5"/>
<evidence type="ECO:0000313" key="2">
    <source>
        <dbReference type="Proteomes" id="UP000772434"/>
    </source>
</evidence>
<sequence length="158" mass="17440">MSAEEIWHRRRRKTRQRCYCSMCVHSDSESDAEGPAYVYHEDEVECRCRNCLRPSSGCSDVEPDLEAYLSKKIPDPRLDTYSSGQPHNHAPNVNFTLPSHSTRGDNKTIISGGTLSSVGGSQTIIHHHALISVNINFGENGNLSAFAFSVGLFGRGDS</sequence>
<reference evidence="1" key="1">
    <citation type="submission" date="2020-11" db="EMBL/GenBank/DDBJ databases">
        <authorList>
            <consortium name="DOE Joint Genome Institute"/>
            <person name="Ahrendt S."/>
            <person name="Riley R."/>
            <person name="Andreopoulos W."/>
            <person name="Labutti K."/>
            <person name="Pangilinan J."/>
            <person name="Ruiz-Duenas F.J."/>
            <person name="Barrasa J.M."/>
            <person name="Sanchez-Garcia M."/>
            <person name="Camarero S."/>
            <person name="Miyauchi S."/>
            <person name="Serrano A."/>
            <person name="Linde D."/>
            <person name="Babiker R."/>
            <person name="Drula E."/>
            <person name="Ayuso-Fernandez I."/>
            <person name="Pacheco R."/>
            <person name="Padilla G."/>
            <person name="Ferreira P."/>
            <person name="Barriuso J."/>
            <person name="Kellner H."/>
            <person name="Castanera R."/>
            <person name="Alfaro M."/>
            <person name="Ramirez L."/>
            <person name="Pisabarro A.G."/>
            <person name="Kuo A."/>
            <person name="Tritt A."/>
            <person name="Lipzen A."/>
            <person name="He G."/>
            <person name="Yan M."/>
            <person name="Ng V."/>
            <person name="Cullen D."/>
            <person name="Martin F."/>
            <person name="Rosso M.-N."/>
            <person name="Henrissat B."/>
            <person name="Hibbett D."/>
            <person name="Martinez A.T."/>
            <person name="Grigoriev I.V."/>
        </authorList>
    </citation>
    <scope>NUCLEOTIDE SEQUENCE</scope>
    <source>
        <strain evidence="1">AH 40177</strain>
    </source>
</reference>
<name>A0A9P5U5D5_9AGAR</name>
<accession>A0A9P5U5D5</accession>
<proteinExistence type="predicted"/>
<keyword evidence="2" id="KW-1185">Reference proteome</keyword>
<dbReference type="Proteomes" id="UP000772434">
    <property type="component" value="Unassembled WGS sequence"/>
</dbReference>
<organism evidence="1 2">
    <name type="scientific">Rhodocollybia butyracea</name>
    <dbReference type="NCBI Taxonomy" id="206335"/>
    <lineage>
        <taxon>Eukaryota</taxon>
        <taxon>Fungi</taxon>
        <taxon>Dikarya</taxon>
        <taxon>Basidiomycota</taxon>
        <taxon>Agaricomycotina</taxon>
        <taxon>Agaricomycetes</taxon>
        <taxon>Agaricomycetidae</taxon>
        <taxon>Agaricales</taxon>
        <taxon>Marasmiineae</taxon>
        <taxon>Omphalotaceae</taxon>
        <taxon>Rhodocollybia</taxon>
    </lineage>
</organism>